<reference evidence="8 9" key="1">
    <citation type="submission" date="2018-06" db="EMBL/GenBank/DDBJ databases">
        <authorList>
            <consortium name="Pathogen Informatics"/>
            <person name="Doyle S."/>
        </authorList>
    </citation>
    <scope>NUCLEOTIDE SEQUENCE [LARGE SCALE GENOMIC DNA]</scope>
    <source>
        <strain evidence="8 9">NCTC9075</strain>
    </source>
</reference>
<organism evidence="8 9">
    <name type="scientific">Escherichia coli</name>
    <dbReference type="NCBI Taxonomy" id="562"/>
    <lineage>
        <taxon>Bacteria</taxon>
        <taxon>Pseudomonadati</taxon>
        <taxon>Pseudomonadota</taxon>
        <taxon>Gammaproteobacteria</taxon>
        <taxon>Enterobacterales</taxon>
        <taxon>Enterobacteriaceae</taxon>
        <taxon>Escherichia</taxon>
    </lineage>
</organism>
<comment type="subcellular location">
    <subcellularLocation>
        <location evidence="1">Cell membrane</location>
        <topology evidence="1">Multi-pass membrane protein</topology>
    </subcellularLocation>
</comment>
<dbReference type="InterPro" id="IPR011701">
    <property type="entry name" value="MFS"/>
</dbReference>
<dbReference type="GO" id="GO:0005886">
    <property type="term" value="C:plasma membrane"/>
    <property type="evidence" value="ECO:0007669"/>
    <property type="project" value="UniProtKB-SubCell"/>
</dbReference>
<keyword evidence="2" id="KW-0813">Transport</keyword>
<feature type="transmembrane region" description="Helical" evidence="7">
    <location>
        <begin position="20"/>
        <end position="41"/>
    </location>
</feature>
<evidence type="ECO:0000256" key="5">
    <source>
        <dbReference type="ARBA" id="ARBA00022989"/>
    </source>
</evidence>
<feature type="transmembrane region" description="Helical" evidence="7">
    <location>
        <begin position="220"/>
        <end position="245"/>
    </location>
</feature>
<dbReference type="InterPro" id="IPR036259">
    <property type="entry name" value="MFS_trans_sf"/>
</dbReference>
<dbReference type="NCBIfam" id="NF008397">
    <property type="entry name" value="PRK11195.1"/>
    <property type="match status" value="1"/>
</dbReference>
<dbReference type="Pfam" id="PF07690">
    <property type="entry name" value="MFS_1"/>
    <property type="match status" value="1"/>
</dbReference>
<evidence type="ECO:0000256" key="4">
    <source>
        <dbReference type="ARBA" id="ARBA00022692"/>
    </source>
</evidence>
<dbReference type="AlphaFoldDB" id="A0A377K131"/>
<protein>
    <submittedName>
        <fullName evidence="8">Major facilitator superfamily protein</fullName>
    </submittedName>
</protein>
<feature type="transmembrane region" description="Helical" evidence="7">
    <location>
        <begin position="257"/>
        <end position="278"/>
    </location>
</feature>
<gene>
    <name evidence="8" type="primary">lplT</name>
    <name evidence="8" type="ORF">NCTC9075_01506</name>
</gene>
<feature type="transmembrane region" description="Helical" evidence="7">
    <location>
        <begin position="285"/>
        <end position="302"/>
    </location>
</feature>
<feature type="transmembrane region" description="Helical" evidence="7">
    <location>
        <begin position="53"/>
        <end position="73"/>
    </location>
</feature>
<keyword evidence="4 7" id="KW-0812">Transmembrane</keyword>
<dbReference type="Proteomes" id="UP000254181">
    <property type="component" value="Unassembled WGS sequence"/>
</dbReference>
<dbReference type="CDD" id="cd06173">
    <property type="entry name" value="MFS_MefA_like"/>
    <property type="match status" value="1"/>
</dbReference>
<evidence type="ECO:0000313" key="8">
    <source>
        <dbReference type="EMBL" id="STP18066.1"/>
    </source>
</evidence>
<feature type="transmembrane region" description="Helical" evidence="7">
    <location>
        <begin position="308"/>
        <end position="330"/>
    </location>
</feature>
<feature type="transmembrane region" description="Helical" evidence="7">
    <location>
        <begin position="93"/>
        <end position="117"/>
    </location>
</feature>
<evidence type="ECO:0000256" key="6">
    <source>
        <dbReference type="ARBA" id="ARBA00023136"/>
    </source>
</evidence>
<dbReference type="EMBL" id="UGEM01000004">
    <property type="protein sequence ID" value="STP18066.1"/>
    <property type="molecule type" value="Genomic_DNA"/>
</dbReference>
<feature type="transmembrane region" description="Helical" evidence="7">
    <location>
        <begin position="163"/>
        <end position="184"/>
    </location>
</feature>
<evidence type="ECO:0000256" key="7">
    <source>
        <dbReference type="SAM" id="Phobius"/>
    </source>
</evidence>
<keyword evidence="5 7" id="KW-1133">Transmembrane helix</keyword>
<dbReference type="PANTHER" id="PTHR43266:SF2">
    <property type="entry name" value="MAJOR FACILITATOR SUPERFAMILY (MFS) PROFILE DOMAIN-CONTAINING PROTEIN"/>
    <property type="match status" value="1"/>
</dbReference>
<evidence type="ECO:0000313" key="9">
    <source>
        <dbReference type="Proteomes" id="UP000254181"/>
    </source>
</evidence>
<keyword evidence="6 7" id="KW-0472">Membrane</keyword>
<evidence type="ECO:0000256" key="3">
    <source>
        <dbReference type="ARBA" id="ARBA00022475"/>
    </source>
</evidence>
<dbReference type="Gene3D" id="1.20.1250.20">
    <property type="entry name" value="MFS general substrate transporter like domains"/>
    <property type="match status" value="1"/>
</dbReference>
<evidence type="ECO:0000256" key="1">
    <source>
        <dbReference type="ARBA" id="ARBA00004651"/>
    </source>
</evidence>
<dbReference type="SUPFAM" id="SSF103473">
    <property type="entry name" value="MFS general substrate transporter"/>
    <property type="match status" value="1"/>
</dbReference>
<proteinExistence type="predicted"/>
<sequence>MSESVHTNTSLWSKGMKAVIVAQFLSAFGDNALLFATLALLKAQFYPEWSQPILQMVFVGAYILFAPFVGQVADSFAKGRVMMFANGLKLLGAASICFGINPFLGYTLVGVGAAAYSPAKYGILGELTTGSKLVKANGLMEASTIAAILLGSVAGGVLADWHILVALAACALAYGGAVVANIYIPKLAAARPGQSWNLISMTRSFLNACTSLWRNGETRFSLVGTSLFWGAGVTLRFLLVLWVPVALGITDNATPTYLNAMVAIGIVVGAGAAAKLVTLETVSRCMPAGILIGVVVLIFSLQHELLPAYALLMLIGVLGGFFVVPLNALLQERGKKSVGGGECDCSTKPWRKQRHVVDAGHLLAGSNGRHPGRAHWHWLRCAVCAGNNGAVDLAAPSLIFNAGFNRR</sequence>
<name>A0A377K131_ECOLX</name>
<keyword evidence="3" id="KW-1003">Cell membrane</keyword>
<accession>A0A377K131</accession>
<evidence type="ECO:0000256" key="2">
    <source>
        <dbReference type="ARBA" id="ARBA00022448"/>
    </source>
</evidence>
<dbReference type="PANTHER" id="PTHR43266">
    <property type="entry name" value="MACROLIDE-EFFLUX PROTEIN"/>
    <property type="match status" value="1"/>
</dbReference>
<dbReference type="GO" id="GO:0022857">
    <property type="term" value="F:transmembrane transporter activity"/>
    <property type="evidence" value="ECO:0007669"/>
    <property type="project" value="InterPro"/>
</dbReference>